<dbReference type="GO" id="GO:0008380">
    <property type="term" value="P:RNA splicing"/>
    <property type="evidence" value="ECO:0007669"/>
    <property type="project" value="UniProtKB-KW"/>
</dbReference>
<reference evidence="9 10" key="1">
    <citation type="journal article" date="2007" name="Science">
        <title>The Chlamydomonas genome reveals the evolution of key animal and plant functions.</title>
        <authorList>
            <person name="Merchant S.S."/>
            <person name="Prochnik S.E."/>
            <person name="Vallon O."/>
            <person name="Harris E.H."/>
            <person name="Karpowicz S.J."/>
            <person name="Witman G.B."/>
            <person name="Terry A."/>
            <person name="Salamov A."/>
            <person name="Fritz-Laylin L.K."/>
            <person name="Marechal-Drouard L."/>
            <person name="Marshall W.F."/>
            <person name="Qu L.H."/>
            <person name="Nelson D.R."/>
            <person name="Sanderfoot A.A."/>
            <person name="Spalding M.H."/>
            <person name="Kapitonov V.V."/>
            <person name="Ren Q."/>
            <person name="Ferris P."/>
            <person name="Lindquist E."/>
            <person name="Shapiro H."/>
            <person name="Lucas S.M."/>
            <person name="Grimwood J."/>
            <person name="Schmutz J."/>
            <person name="Cardol P."/>
            <person name="Cerutti H."/>
            <person name="Chanfreau G."/>
            <person name="Chen C.L."/>
            <person name="Cognat V."/>
            <person name="Croft M.T."/>
            <person name="Dent R."/>
            <person name="Dutcher S."/>
            <person name="Fernandez E."/>
            <person name="Fukuzawa H."/>
            <person name="Gonzalez-Ballester D."/>
            <person name="Gonzalez-Halphen D."/>
            <person name="Hallmann A."/>
            <person name="Hanikenne M."/>
            <person name="Hippler M."/>
            <person name="Inwood W."/>
            <person name="Jabbari K."/>
            <person name="Kalanon M."/>
            <person name="Kuras R."/>
            <person name="Lefebvre P.A."/>
            <person name="Lemaire S.D."/>
            <person name="Lobanov A.V."/>
            <person name="Lohr M."/>
            <person name="Manuell A."/>
            <person name="Meier I."/>
            <person name="Mets L."/>
            <person name="Mittag M."/>
            <person name="Mittelmeier T."/>
            <person name="Moroney J.V."/>
            <person name="Moseley J."/>
            <person name="Napoli C."/>
            <person name="Nedelcu A.M."/>
            <person name="Niyogi K."/>
            <person name="Novoselov S.V."/>
            <person name="Paulsen I.T."/>
            <person name="Pazour G."/>
            <person name="Purton S."/>
            <person name="Ral J.P."/>
            <person name="Riano-Pachon D.M."/>
            <person name="Riekhof W."/>
            <person name="Rymarquis L."/>
            <person name="Schroda M."/>
            <person name="Stern D."/>
            <person name="Umen J."/>
            <person name="Willows R."/>
            <person name="Wilson N."/>
            <person name="Zimmer S.L."/>
            <person name="Allmer J."/>
            <person name="Balk J."/>
            <person name="Bisova K."/>
            <person name="Chen C.J."/>
            <person name="Elias M."/>
            <person name="Gendler K."/>
            <person name="Hauser C."/>
            <person name="Lamb M.R."/>
            <person name="Ledford H."/>
            <person name="Long J.C."/>
            <person name="Minagawa J."/>
            <person name="Page M.D."/>
            <person name="Pan J."/>
            <person name="Pootakham W."/>
            <person name="Roje S."/>
            <person name="Rose A."/>
            <person name="Stahlberg E."/>
            <person name="Terauchi A.M."/>
            <person name="Yang P."/>
            <person name="Ball S."/>
            <person name="Bowler C."/>
            <person name="Dieckmann C.L."/>
            <person name="Gladyshev V.N."/>
            <person name="Green P."/>
            <person name="Jorgensen R."/>
            <person name="Mayfield S."/>
            <person name="Mueller-Roeber B."/>
            <person name="Rajamani S."/>
            <person name="Sayre R.T."/>
            <person name="Brokstein P."/>
            <person name="Dubchak I."/>
            <person name="Goodstein D."/>
            <person name="Hornick L."/>
            <person name="Huang Y.W."/>
            <person name="Jhaveri J."/>
            <person name="Luo Y."/>
            <person name="Martinez D."/>
            <person name="Ngau W.C."/>
            <person name="Otillar B."/>
            <person name="Poliakov A."/>
            <person name="Porter A."/>
            <person name="Szajkowski L."/>
            <person name="Werner G."/>
            <person name="Zhou K."/>
            <person name="Grigoriev I.V."/>
            <person name="Rokhsar D.S."/>
            <person name="Grossman A.R."/>
        </authorList>
    </citation>
    <scope>NUCLEOTIDE SEQUENCE [LARGE SCALE GENOMIC DNA]</scope>
    <source>
        <strain evidence="10">CC-503</strain>
    </source>
</reference>
<dbReference type="InterPro" id="IPR008409">
    <property type="entry name" value="SPF27"/>
</dbReference>
<keyword evidence="5" id="KW-0508">mRNA splicing</keyword>
<dbReference type="OrthoDB" id="205794at2759"/>
<evidence type="ECO:0000256" key="8">
    <source>
        <dbReference type="SAM" id="MobiDB-lite"/>
    </source>
</evidence>
<name>A0A2K3CNP4_CHLRE</name>
<proteinExistence type="evidence at protein level"/>
<comment type="subcellular location">
    <subcellularLocation>
        <location evidence="1">Nucleus</location>
    </subcellularLocation>
</comment>
<dbReference type="Gramene" id="PNW69898">
    <property type="protein sequence ID" value="PNW69898"/>
    <property type="gene ID" value="CHLRE_17g697350v5"/>
</dbReference>
<keyword evidence="6" id="KW-0539">Nucleus</keyword>
<keyword evidence="3" id="KW-0507">mRNA processing</keyword>
<dbReference type="GeneID" id="66056867"/>
<dbReference type="InParanoid" id="A0A2K3CNP4"/>
<dbReference type="STRING" id="3055.A0A2K3CNP4"/>
<keyword evidence="10" id="KW-1185">Reference proteome</keyword>
<evidence type="ECO:0000256" key="4">
    <source>
        <dbReference type="ARBA" id="ARBA00022728"/>
    </source>
</evidence>
<evidence type="ECO:0000256" key="2">
    <source>
        <dbReference type="ARBA" id="ARBA00010788"/>
    </source>
</evidence>
<evidence type="ECO:0000256" key="7">
    <source>
        <dbReference type="SAM" id="Coils"/>
    </source>
</evidence>
<evidence type="ECO:0000256" key="5">
    <source>
        <dbReference type="ARBA" id="ARBA00023187"/>
    </source>
</evidence>
<keyword evidence="7" id="KW-0175">Coiled coil</keyword>
<dbReference type="AlphaFoldDB" id="A0A2K3CNP4"/>
<dbReference type="PANTHER" id="PTHR13296">
    <property type="entry name" value="BCAS2 PROTEIN"/>
    <property type="match status" value="1"/>
</dbReference>
<evidence type="ECO:0000256" key="6">
    <source>
        <dbReference type="ARBA" id="ARBA00023242"/>
    </source>
</evidence>
<accession>A0A2K3CNP4</accession>
<comment type="similarity">
    <text evidence="2">Belongs to the SPF27 family.</text>
</comment>
<evidence type="ECO:0000256" key="3">
    <source>
        <dbReference type="ARBA" id="ARBA00022664"/>
    </source>
</evidence>
<evidence type="ECO:0008006" key="12">
    <source>
        <dbReference type="Google" id="ProtNLM"/>
    </source>
</evidence>
<sequence length="303" mass="32516">MAAKTSQATLALEYTAHGAAKGWRANEHLVDALPYVDSVPPELKPHVEALIEEEKRRSTKLPSDYLREMPSVRAPKFDDHPVLKTEYERVRNKEPMAPLDSVRYRLEPPPQARRGDVGAWKSSLDNAAAQLEHQHLRILNQELLLKYGDKAWRAQVALDEAAVRGLEAQLAALRKETDGLNRERKLQQHAAGSELSKLERQYLSQVRKNADIERACDRLEDAVAAMEAELDTHIRADTGAEAEAEAGAAEGQQGPGAAGEAEAAGADKPAAAADGSGDTDMADGAAAAEGAAANGTHAAGAES</sequence>
<dbReference type="FunCoup" id="A0A2K3CNP4">
    <property type="interactions" value="2058"/>
</dbReference>
<protein>
    <recommendedName>
        <fullName evidence="12">Pre-mRNA-splicing factor SPF27</fullName>
    </recommendedName>
</protein>
<evidence type="ECO:0007829" key="11">
    <source>
        <dbReference type="PDB" id="8XI2"/>
    </source>
</evidence>
<evidence type="ECO:0000313" key="9">
    <source>
        <dbReference type="EMBL" id="PNW69898.1"/>
    </source>
</evidence>
<dbReference type="PANTHER" id="PTHR13296:SF0">
    <property type="entry name" value="PRE-MRNA-SPLICING FACTOR SPF27"/>
    <property type="match status" value="1"/>
</dbReference>
<feature type="compositionally biased region" description="Low complexity" evidence="8">
    <location>
        <begin position="242"/>
        <end position="252"/>
    </location>
</feature>
<keyword evidence="4" id="KW-0747">Spliceosome</keyword>
<gene>
    <name evidence="9" type="ORF">CHLRE_17g697350v5</name>
</gene>
<dbReference type="GO" id="GO:0006397">
    <property type="term" value="P:mRNA processing"/>
    <property type="evidence" value="ECO:0007669"/>
    <property type="project" value="UniProtKB-KW"/>
</dbReference>
<dbReference type="Proteomes" id="UP000006906">
    <property type="component" value="Chromosome 17"/>
</dbReference>
<evidence type="ECO:0000256" key="1">
    <source>
        <dbReference type="ARBA" id="ARBA00004123"/>
    </source>
</evidence>
<dbReference type="OMA" id="SAWQESI"/>
<dbReference type="RefSeq" id="XP_042914304.1">
    <property type="nucleotide sequence ID" value="XM_043071845.1"/>
</dbReference>
<organism evidence="9 10">
    <name type="scientific">Chlamydomonas reinhardtii</name>
    <name type="common">Chlamydomonas smithii</name>
    <dbReference type="NCBI Taxonomy" id="3055"/>
    <lineage>
        <taxon>Eukaryota</taxon>
        <taxon>Viridiplantae</taxon>
        <taxon>Chlorophyta</taxon>
        <taxon>core chlorophytes</taxon>
        <taxon>Chlorophyceae</taxon>
        <taxon>CS clade</taxon>
        <taxon>Chlamydomonadales</taxon>
        <taxon>Chlamydomonadaceae</taxon>
        <taxon>Chlamydomonas</taxon>
    </lineage>
</organism>
<dbReference type="GO" id="GO:0071013">
    <property type="term" value="C:catalytic step 2 spliceosome"/>
    <property type="evidence" value="ECO:0000318"/>
    <property type="project" value="GO_Central"/>
</dbReference>
<feature type="region of interest" description="Disordered" evidence="8">
    <location>
        <begin position="242"/>
        <end position="303"/>
    </location>
</feature>
<dbReference type="EMDB" id="EMD-38362"/>
<dbReference type="SMR" id="A0A2K3CNP4"/>
<keyword evidence="11" id="KW-0002">3D-structure</keyword>
<feature type="coiled-coil region" evidence="7">
    <location>
        <begin position="156"/>
        <end position="236"/>
    </location>
</feature>
<dbReference type="PDB" id="8XI2">
    <property type="method" value="EM"/>
    <property type="resolution" value="2.60 A"/>
    <property type="chains" value="K=1-303"/>
</dbReference>
<reference evidence="11" key="2">
    <citation type="journal article" date="2025" name="EMBO J.">
        <title>Structure of a step II catalytically activated spliceosome from Chlamydomonas reinhardtii.</title>
        <authorList>
            <person name="Lu Y."/>
            <person name="Liang K."/>
            <person name="Zhan X."/>
        </authorList>
    </citation>
    <scope>STRUCTURE BY ELECTRON MICROSCOPY (2.60 ANGSTROMS)</scope>
</reference>
<evidence type="ECO:0000313" key="10">
    <source>
        <dbReference type="Proteomes" id="UP000006906"/>
    </source>
</evidence>
<dbReference type="Pfam" id="PF05700">
    <property type="entry name" value="BCAS2"/>
    <property type="match status" value="1"/>
</dbReference>
<feature type="compositionally biased region" description="Low complexity" evidence="8">
    <location>
        <begin position="258"/>
        <end position="303"/>
    </location>
</feature>
<dbReference type="EMBL" id="CM008978">
    <property type="protein sequence ID" value="PNW69898.1"/>
    <property type="molecule type" value="Genomic_DNA"/>
</dbReference>
<dbReference type="GO" id="GO:0000974">
    <property type="term" value="C:Prp19 complex"/>
    <property type="evidence" value="ECO:0000318"/>
    <property type="project" value="GO_Central"/>
</dbReference>
<dbReference type="KEGG" id="cre:CHLRE_17g697350v5"/>